<feature type="transmembrane region" description="Helical" evidence="1">
    <location>
        <begin position="9"/>
        <end position="29"/>
    </location>
</feature>
<comment type="caution">
    <text evidence="3">The sequence shown here is derived from an EMBL/GenBank/DDBJ whole genome shotgun (WGS) entry which is preliminary data.</text>
</comment>
<dbReference type="InterPro" id="IPR026272">
    <property type="entry name" value="SdpI"/>
</dbReference>
<dbReference type="Proteomes" id="UP000195897">
    <property type="component" value="Unassembled WGS sequence"/>
</dbReference>
<dbReference type="PANTHER" id="PTHR37810:SF5">
    <property type="entry name" value="IMMUNITY PROTEIN SDPI"/>
    <property type="match status" value="1"/>
</dbReference>
<reference evidence="4" key="1">
    <citation type="submission" date="2017-04" db="EMBL/GenBank/DDBJ databases">
        <title>Function of individual gut microbiota members based on whole genome sequencing of pure cultures obtained from chicken caecum.</title>
        <authorList>
            <person name="Medvecky M."/>
            <person name="Cejkova D."/>
            <person name="Polansky O."/>
            <person name="Karasova D."/>
            <person name="Kubasova T."/>
            <person name="Cizek A."/>
            <person name="Rychlik I."/>
        </authorList>
    </citation>
    <scope>NUCLEOTIDE SEQUENCE [LARGE SCALE GENOMIC DNA]</scope>
    <source>
        <strain evidence="4">An180</strain>
    </source>
</reference>
<keyword evidence="1" id="KW-1133">Transmembrane helix</keyword>
<dbReference type="Pfam" id="PF07853">
    <property type="entry name" value="DUF1648"/>
    <property type="match status" value="1"/>
</dbReference>
<organism evidence="3 4">
    <name type="scientific">Butyricicoccus pullicaecorum</name>
    <dbReference type="NCBI Taxonomy" id="501571"/>
    <lineage>
        <taxon>Bacteria</taxon>
        <taxon>Bacillati</taxon>
        <taxon>Bacillota</taxon>
        <taxon>Clostridia</taxon>
        <taxon>Eubacteriales</taxon>
        <taxon>Butyricicoccaceae</taxon>
        <taxon>Butyricicoccus</taxon>
    </lineage>
</organism>
<evidence type="ECO:0000313" key="4">
    <source>
        <dbReference type="Proteomes" id="UP000195897"/>
    </source>
</evidence>
<dbReference type="Pfam" id="PF13630">
    <property type="entry name" value="SdpI"/>
    <property type="match status" value="1"/>
</dbReference>
<dbReference type="AlphaFoldDB" id="A0A1Y4LCD6"/>
<feature type="transmembrane region" description="Helical" evidence="1">
    <location>
        <begin position="111"/>
        <end position="130"/>
    </location>
</feature>
<evidence type="ECO:0000259" key="2">
    <source>
        <dbReference type="Pfam" id="PF07853"/>
    </source>
</evidence>
<keyword evidence="1" id="KW-0812">Transmembrane</keyword>
<dbReference type="PIRSF" id="PIRSF038959">
    <property type="entry name" value="SdpI"/>
    <property type="match status" value="1"/>
</dbReference>
<feature type="transmembrane region" description="Helical" evidence="1">
    <location>
        <begin position="49"/>
        <end position="69"/>
    </location>
</feature>
<dbReference type="InterPro" id="IPR012867">
    <property type="entry name" value="DUF1648"/>
</dbReference>
<accession>A0A1Y4LCD6</accession>
<dbReference type="GO" id="GO:0009636">
    <property type="term" value="P:response to toxic substance"/>
    <property type="evidence" value="ECO:0007669"/>
    <property type="project" value="TreeGrafter"/>
</dbReference>
<sequence>MKRIPKMQILVWVLAIVPIILTAVFYPRLPASIPMQWDFGGEVGYEPKWHLFIIAALAPLFAVLFPLMPKIDPRRKSYDKFAPSYLLFQVMMMLFVILMVGIVLIESLRPGSVRVGRTICLFLGVLFAVIGNMMPKFRQNYFCGIKTPWTYADEVVWTRTHRLAGRLMFAAGLLGIVSAFLPGDVLMAVVFFVPLIISVVVPVLMSYIWYRQRHPQN</sequence>
<dbReference type="InterPro" id="IPR025962">
    <property type="entry name" value="SdpI/YhfL"/>
</dbReference>
<feature type="domain" description="DUF1648" evidence="2">
    <location>
        <begin position="13"/>
        <end position="57"/>
    </location>
</feature>
<gene>
    <name evidence="3" type="ORF">B5F17_00370</name>
</gene>
<dbReference type="EMBL" id="NFKK01000001">
    <property type="protein sequence ID" value="OUP54386.1"/>
    <property type="molecule type" value="Genomic_DNA"/>
</dbReference>
<keyword evidence="1" id="KW-0472">Membrane</keyword>
<feature type="transmembrane region" description="Helical" evidence="1">
    <location>
        <begin position="163"/>
        <end position="181"/>
    </location>
</feature>
<name>A0A1Y4LCD6_9FIRM</name>
<dbReference type="RefSeq" id="WP_087369760.1">
    <property type="nucleotide sequence ID" value="NZ_NFKK01000001.1"/>
</dbReference>
<evidence type="ECO:0000256" key="1">
    <source>
        <dbReference type="SAM" id="Phobius"/>
    </source>
</evidence>
<protein>
    <recommendedName>
        <fullName evidence="2">DUF1648 domain-containing protein</fullName>
    </recommendedName>
</protein>
<proteinExistence type="predicted"/>
<feature type="transmembrane region" description="Helical" evidence="1">
    <location>
        <begin position="81"/>
        <end position="105"/>
    </location>
</feature>
<dbReference type="PANTHER" id="PTHR37810">
    <property type="entry name" value="IMMUNITY PROTEIN SDPI"/>
    <property type="match status" value="1"/>
</dbReference>
<evidence type="ECO:0000313" key="3">
    <source>
        <dbReference type="EMBL" id="OUP54386.1"/>
    </source>
</evidence>
<feature type="transmembrane region" description="Helical" evidence="1">
    <location>
        <begin position="187"/>
        <end position="210"/>
    </location>
</feature>